<evidence type="ECO:0000313" key="1">
    <source>
        <dbReference type="EMBL" id="BDE96859.1"/>
    </source>
</evidence>
<proteinExistence type="predicted"/>
<sequence>MPLNVMRPDFLSARMGESGRMNAVGLDGADRPLIFPERSGLRVHPVLSVRLALRGIQGLSEHRERLGHRALPGCLRRAALLRIARTRRQGARTSPRTRGIFYPIRSLLV</sequence>
<organism evidence="1 2">
    <name type="scientific">Raoultibacter timonensis</name>
    <dbReference type="NCBI Taxonomy" id="1907662"/>
    <lineage>
        <taxon>Bacteria</taxon>
        <taxon>Bacillati</taxon>
        <taxon>Actinomycetota</taxon>
        <taxon>Coriobacteriia</taxon>
        <taxon>Eggerthellales</taxon>
        <taxon>Eggerthellaceae</taxon>
        <taxon>Raoultibacter</taxon>
    </lineage>
</organism>
<dbReference type="Proteomes" id="UP001320544">
    <property type="component" value="Chromosome"/>
</dbReference>
<gene>
    <name evidence="1" type="ORF">CE91St30_21920</name>
</gene>
<name>A0ABN6MFX0_9ACTN</name>
<accession>A0ABN6MFX0</accession>
<keyword evidence="2" id="KW-1185">Reference proteome</keyword>
<evidence type="ECO:0000313" key="2">
    <source>
        <dbReference type="Proteomes" id="UP001320544"/>
    </source>
</evidence>
<reference evidence="1 2" key="1">
    <citation type="submission" date="2022-01" db="EMBL/GenBank/DDBJ databases">
        <title>Novel bile acid biosynthetic pathways are enriched in the microbiome of centenarians.</title>
        <authorList>
            <person name="Sato Y."/>
            <person name="Atarashi K."/>
            <person name="Plichta R.D."/>
            <person name="Arai Y."/>
            <person name="Sasajima S."/>
            <person name="Kearney M.S."/>
            <person name="Suda W."/>
            <person name="Takeshita K."/>
            <person name="Sasaki T."/>
            <person name="Okamoto S."/>
            <person name="Skelly N.A."/>
            <person name="Okamura Y."/>
            <person name="Vlamakis H."/>
            <person name="Li Y."/>
            <person name="Tanoue T."/>
            <person name="Takei H."/>
            <person name="Nittono H."/>
            <person name="Narushima S."/>
            <person name="Irie J."/>
            <person name="Itoh H."/>
            <person name="Moriya K."/>
            <person name="Sugiura Y."/>
            <person name="Suematsu M."/>
            <person name="Moritoki N."/>
            <person name="Shibata S."/>
            <person name="Littman R.D."/>
            <person name="Fischbach A.M."/>
            <person name="Uwamino Y."/>
            <person name="Inoue T."/>
            <person name="Honda A."/>
            <person name="Hattori M."/>
            <person name="Murai T."/>
            <person name="Xavier J.R."/>
            <person name="Hirose N."/>
            <person name="Honda K."/>
        </authorList>
    </citation>
    <scope>NUCLEOTIDE SEQUENCE [LARGE SCALE GENOMIC DNA]</scope>
    <source>
        <strain evidence="1 2">CE91-St30</strain>
    </source>
</reference>
<dbReference type="EMBL" id="AP025564">
    <property type="protein sequence ID" value="BDE96859.1"/>
    <property type="molecule type" value="Genomic_DNA"/>
</dbReference>
<protein>
    <submittedName>
        <fullName evidence="1">Uncharacterized protein</fullName>
    </submittedName>
</protein>